<proteinExistence type="predicted"/>
<feature type="compositionally biased region" description="Acidic residues" evidence="1">
    <location>
        <begin position="457"/>
        <end position="466"/>
    </location>
</feature>
<feature type="domain" description="CABIT" evidence="2">
    <location>
        <begin position="70"/>
        <end position="288"/>
    </location>
</feature>
<evidence type="ECO:0000256" key="1">
    <source>
        <dbReference type="SAM" id="MobiDB-lite"/>
    </source>
</evidence>
<name>A0A0B6ZVC1_9EUPU</name>
<organism evidence="3">
    <name type="scientific">Arion vulgaris</name>
    <dbReference type="NCBI Taxonomy" id="1028688"/>
    <lineage>
        <taxon>Eukaryota</taxon>
        <taxon>Metazoa</taxon>
        <taxon>Spiralia</taxon>
        <taxon>Lophotrochozoa</taxon>
        <taxon>Mollusca</taxon>
        <taxon>Gastropoda</taxon>
        <taxon>Heterobranchia</taxon>
        <taxon>Euthyneura</taxon>
        <taxon>Panpulmonata</taxon>
        <taxon>Eupulmonata</taxon>
        <taxon>Stylommatophora</taxon>
        <taxon>Helicina</taxon>
        <taxon>Arionoidea</taxon>
        <taxon>Arionidae</taxon>
        <taxon>Arion</taxon>
    </lineage>
</organism>
<sequence length="477" mass="52897">MGLSKKLGGSTAQKVAQPVSDTVPYKWSNQTYTVPEIIKKFKLPCVVQCVTEACTVVWSDFQFDLRQPLLLYSRRSVQKIHAVCLKKNNDTLEEVGPPLAIPQDYEGWFGAAPKGISKAKRHFRIEGVSNSTAGRLLVTSKCPAFTSRNDADGNLHYVHRDIMPGEVLKRVSVMDSDIILPDCPDLVKEYGPCLECLDEKDEDVIIPLSHAALTYEVSETYPDDESKVFQITSPISAGNSKLPRILNLVHGNPPLLAYAFTGMMRCYSIFTEDTILSATLEDPESRCLELATDSCVKFRLGLNEVAVRKTCEYTNAIQMCENFGTKFITGIKVSFTLKPVIANVKDTDASFCESASDMQEVEANSEFDIAWGSVSVKNNKTFTSSGSLKTSNNCNAGVDIPEDEVLTDDTPKQQIDQIVTDMTDTNIDISDSFVSENRDFGEQEIVNLMLRKGLANETDEEKEEPLDMNLLKENSVT</sequence>
<dbReference type="InterPro" id="IPR025946">
    <property type="entry name" value="CABIT_dom"/>
</dbReference>
<feature type="non-terminal residue" evidence="3">
    <location>
        <position position="477"/>
    </location>
</feature>
<reference evidence="3" key="1">
    <citation type="submission" date="2014-12" db="EMBL/GenBank/DDBJ databases">
        <title>Insight into the proteome of Arion vulgaris.</title>
        <authorList>
            <person name="Aradska J."/>
            <person name="Bulat T."/>
            <person name="Smidak R."/>
            <person name="Sarate P."/>
            <person name="Gangsoo J."/>
            <person name="Sialana F."/>
            <person name="Bilban M."/>
            <person name="Lubec G."/>
        </authorList>
    </citation>
    <scope>NUCLEOTIDE SEQUENCE</scope>
    <source>
        <tissue evidence="3">Skin</tissue>
    </source>
</reference>
<feature type="region of interest" description="Disordered" evidence="1">
    <location>
        <begin position="456"/>
        <end position="477"/>
    </location>
</feature>
<gene>
    <name evidence="3" type="primary">ORF79604</name>
</gene>
<accession>A0A0B6ZVC1</accession>
<protein>
    <recommendedName>
        <fullName evidence="2">CABIT domain-containing protein</fullName>
    </recommendedName>
</protein>
<dbReference type="EMBL" id="HACG01024865">
    <property type="protein sequence ID" value="CEK71730.1"/>
    <property type="molecule type" value="Transcribed_RNA"/>
</dbReference>
<evidence type="ECO:0000259" key="2">
    <source>
        <dbReference type="Pfam" id="PF12736"/>
    </source>
</evidence>
<dbReference type="AlphaFoldDB" id="A0A0B6ZVC1"/>
<dbReference type="Pfam" id="PF12736">
    <property type="entry name" value="CABIT"/>
    <property type="match status" value="1"/>
</dbReference>
<evidence type="ECO:0000313" key="3">
    <source>
        <dbReference type="EMBL" id="CEK71730.1"/>
    </source>
</evidence>